<comment type="caution">
    <text evidence="1">The sequence shown here is derived from an EMBL/GenBank/DDBJ whole genome shotgun (WGS) entry which is preliminary data.</text>
</comment>
<dbReference type="AlphaFoldDB" id="A0A150GQD1"/>
<evidence type="ECO:0000313" key="2">
    <source>
        <dbReference type="Proteomes" id="UP000075714"/>
    </source>
</evidence>
<sequence length="616" mass="69118">MAEEGPISCGAYATHDESGVQYPSKFRYLQKPVGVTAWWRKWFTVAVSYAPTKHPVPPCRAARRSSQNQDVLVIDDWYWRVKQPPLSGYNMLSQNEWGINFNGGFSYIQNASQTGPVAWILYDHLHRVGERQQLRIDDQGMIQECVFSAAAGRPIYPAMLPIFGDDQEAYKKMGTTESGLFQALHDPVRQAWREGERHTITGELLAHVCEHYQEAVCDTEVNGTVIISTVTVNMPHSGGKYPLELGGFPFNKTVGPFTKAYRDAYKDLGVPLPPDPEDPATEAAAKATPSETFGYLAHRRSDEDCVGCWAEGTWWMTGRFGWWHKNLRGDLPGKVGMGHIWANLFPGDYQKEMILMLTGHYNWRVAARVAKSRQRAYIANQGTAPWVSLPEVRTVVAFKPGVIHAAMSKAEFVQAAQGLAQVAVALGAIAAWPAVPCDSDWALTEEARKSMPRPIQHRVPWSYLNTFFQVQPFGDSLKDLQCEWPGFGFTGCLTTFQPGHNEIGRGMLAVEFHHLLNTSRAVPTQHTTLSLGATAGPPPAAGNTARQPVAYKDIVTANAESILQRLQREHMPIFWLDRLVEVQGMEGEAGQTYKRWYDRCRALQYLDLPQNERERW</sequence>
<dbReference type="EMBL" id="LSYV01000012">
    <property type="protein sequence ID" value="KXZ51952.1"/>
    <property type="molecule type" value="Genomic_DNA"/>
</dbReference>
<name>A0A150GQD1_GONPE</name>
<reference evidence="2" key="1">
    <citation type="journal article" date="2016" name="Nat. Commun.">
        <title>The Gonium pectorale genome demonstrates co-option of cell cycle regulation during the evolution of multicellularity.</title>
        <authorList>
            <person name="Hanschen E.R."/>
            <person name="Marriage T.N."/>
            <person name="Ferris P.J."/>
            <person name="Hamaji T."/>
            <person name="Toyoda A."/>
            <person name="Fujiyama A."/>
            <person name="Neme R."/>
            <person name="Noguchi H."/>
            <person name="Minakuchi Y."/>
            <person name="Suzuki M."/>
            <person name="Kawai-Toyooka H."/>
            <person name="Smith D.R."/>
            <person name="Sparks H."/>
            <person name="Anderson J."/>
            <person name="Bakaric R."/>
            <person name="Luria V."/>
            <person name="Karger A."/>
            <person name="Kirschner M.W."/>
            <person name="Durand P.M."/>
            <person name="Michod R.E."/>
            <person name="Nozaki H."/>
            <person name="Olson B.J."/>
        </authorList>
    </citation>
    <scope>NUCLEOTIDE SEQUENCE [LARGE SCALE GENOMIC DNA]</scope>
    <source>
        <strain evidence="2">NIES-2863</strain>
    </source>
</reference>
<organism evidence="1 2">
    <name type="scientific">Gonium pectorale</name>
    <name type="common">Green alga</name>
    <dbReference type="NCBI Taxonomy" id="33097"/>
    <lineage>
        <taxon>Eukaryota</taxon>
        <taxon>Viridiplantae</taxon>
        <taxon>Chlorophyta</taxon>
        <taxon>core chlorophytes</taxon>
        <taxon>Chlorophyceae</taxon>
        <taxon>CS clade</taxon>
        <taxon>Chlamydomonadales</taxon>
        <taxon>Volvocaceae</taxon>
        <taxon>Gonium</taxon>
    </lineage>
</organism>
<accession>A0A150GQD1</accession>
<protein>
    <submittedName>
        <fullName evidence="1">Uncharacterized protein</fullName>
    </submittedName>
</protein>
<dbReference type="OrthoDB" id="523829at2759"/>
<dbReference type="Proteomes" id="UP000075714">
    <property type="component" value="Unassembled WGS sequence"/>
</dbReference>
<proteinExistence type="predicted"/>
<evidence type="ECO:0000313" key="1">
    <source>
        <dbReference type="EMBL" id="KXZ51952.1"/>
    </source>
</evidence>
<gene>
    <name evidence="1" type="ORF">GPECTOR_11g76</name>
</gene>
<keyword evidence="2" id="KW-1185">Reference proteome</keyword>